<dbReference type="PANTHER" id="PTHR30469:SF33">
    <property type="entry name" value="SLR1207 PROTEIN"/>
    <property type="match status" value="1"/>
</dbReference>
<evidence type="ECO:0000256" key="2">
    <source>
        <dbReference type="SAM" id="Phobius"/>
    </source>
</evidence>
<evidence type="ECO:0000256" key="1">
    <source>
        <dbReference type="SAM" id="MobiDB-lite"/>
    </source>
</evidence>
<evidence type="ECO:0000313" key="3">
    <source>
        <dbReference type="EMBL" id="MEO3716358.1"/>
    </source>
</evidence>
<dbReference type="AlphaFoldDB" id="A0AAW9STH6"/>
<keyword evidence="2" id="KW-0472">Membrane</keyword>
<dbReference type="GO" id="GO:1990281">
    <property type="term" value="C:efflux pump complex"/>
    <property type="evidence" value="ECO:0007669"/>
    <property type="project" value="TreeGrafter"/>
</dbReference>
<dbReference type="RefSeq" id="WP_284827193.1">
    <property type="nucleotide sequence ID" value="NZ_JASOOY020000007.1"/>
</dbReference>
<evidence type="ECO:0000313" key="4">
    <source>
        <dbReference type="Proteomes" id="UP001223646"/>
    </source>
</evidence>
<name>A0AAW9STH6_CORAY</name>
<dbReference type="EMBL" id="JASOOY020000007">
    <property type="protein sequence ID" value="MEO3716358.1"/>
    <property type="molecule type" value="Genomic_DNA"/>
</dbReference>
<dbReference type="GO" id="GO:0015562">
    <property type="term" value="F:efflux transmembrane transporter activity"/>
    <property type="evidence" value="ECO:0007669"/>
    <property type="project" value="TreeGrafter"/>
</dbReference>
<feature type="region of interest" description="Disordered" evidence="1">
    <location>
        <begin position="336"/>
        <end position="371"/>
    </location>
</feature>
<dbReference type="PANTHER" id="PTHR30469">
    <property type="entry name" value="MULTIDRUG RESISTANCE PROTEIN MDTA"/>
    <property type="match status" value="1"/>
</dbReference>
<proteinExistence type="predicted"/>
<protein>
    <recommendedName>
        <fullName evidence="5">Secreted protein</fullName>
    </recommendedName>
</protein>
<comment type="caution">
    <text evidence="3">The sequence shown here is derived from an EMBL/GenBank/DDBJ whole genome shotgun (WGS) entry which is preliminary data.</text>
</comment>
<sequence length="371" mass="37525">MKKQGRGAKALTVFKYTLALLATVALLKIAFFPANDEDYAQATGDFSQPTTELSPQRINNTQKLSATIVPDEPTVIRANASGEITDAYVNSGGNAVEGQNLLQVKKTSVSETASTSGGADSDEEGAAAAAPETTVTWGNITAKASGTVQWDIVIGQTVEIGQEIGTISPNSFHAVAPIKPSQLYTLGDSINNGRLAITDGPAPFLCDSVKTVTGSGAGSQGAGAGAGDGAGMGAAAAGNSSGGPQLRCDIPADQTVYEGVPATLILGSGTTSEVPALPVTAVEGRFREGVVYAPAKDGGKPTKIKVELGANDGTFIEIKRGLKEGQQVLEYVPSYKNEFAGDGSGDGTGTGAGDGSDTGFDESGDDAGSEK</sequence>
<organism evidence="3 4">
    <name type="scientific">Corynebacterium amycolatum</name>
    <dbReference type="NCBI Taxonomy" id="43765"/>
    <lineage>
        <taxon>Bacteria</taxon>
        <taxon>Bacillati</taxon>
        <taxon>Actinomycetota</taxon>
        <taxon>Actinomycetes</taxon>
        <taxon>Mycobacteriales</taxon>
        <taxon>Corynebacteriaceae</taxon>
        <taxon>Corynebacterium</taxon>
    </lineage>
</organism>
<accession>A0AAW9STH6</accession>
<feature type="compositionally biased region" description="Low complexity" evidence="1">
    <location>
        <begin position="233"/>
        <end position="243"/>
    </location>
</feature>
<dbReference type="Proteomes" id="UP001223646">
    <property type="component" value="Unassembled WGS sequence"/>
</dbReference>
<feature type="compositionally biased region" description="Gly residues" evidence="1">
    <location>
        <begin position="342"/>
        <end position="356"/>
    </location>
</feature>
<feature type="transmembrane region" description="Helical" evidence="2">
    <location>
        <begin position="12"/>
        <end position="32"/>
    </location>
</feature>
<feature type="region of interest" description="Disordered" evidence="1">
    <location>
        <begin position="216"/>
        <end position="245"/>
    </location>
</feature>
<feature type="region of interest" description="Disordered" evidence="1">
    <location>
        <begin position="107"/>
        <end position="131"/>
    </location>
</feature>
<keyword evidence="2" id="KW-1133">Transmembrane helix</keyword>
<feature type="compositionally biased region" description="Gly residues" evidence="1">
    <location>
        <begin position="216"/>
        <end position="232"/>
    </location>
</feature>
<feature type="compositionally biased region" description="Acidic residues" evidence="1">
    <location>
        <begin position="359"/>
        <end position="371"/>
    </location>
</feature>
<evidence type="ECO:0008006" key="5">
    <source>
        <dbReference type="Google" id="ProtNLM"/>
    </source>
</evidence>
<reference evidence="3" key="1">
    <citation type="submission" date="2023-05" db="EMBL/GenBank/DDBJ databases">
        <authorList>
            <person name="Du J."/>
        </authorList>
    </citation>
    <scope>NUCLEOTIDE SEQUENCE</scope>
    <source>
        <strain evidence="3">UMB1064</strain>
    </source>
</reference>
<keyword evidence="2" id="KW-0812">Transmembrane</keyword>
<gene>
    <name evidence="3" type="ORF">QP460_001965</name>
</gene>
<dbReference type="Gene3D" id="2.40.420.20">
    <property type="match status" value="1"/>
</dbReference>
<reference evidence="3" key="2">
    <citation type="submission" date="2024-05" db="EMBL/GenBank/DDBJ databases">
        <authorList>
            <person name="Wolfe A."/>
        </authorList>
    </citation>
    <scope>NUCLEOTIDE SEQUENCE</scope>
    <source>
        <strain evidence="3">UMB1064</strain>
    </source>
</reference>